<evidence type="ECO:0000256" key="2">
    <source>
        <dbReference type="SAM" id="SignalP"/>
    </source>
</evidence>
<dbReference type="OrthoDB" id="10558653at2759"/>
<evidence type="ECO:0000313" key="3">
    <source>
        <dbReference type="EMBL" id="TMW54956.1"/>
    </source>
</evidence>
<dbReference type="AlphaFoldDB" id="A0A8K1C1Y5"/>
<dbReference type="Proteomes" id="UP000794436">
    <property type="component" value="Unassembled WGS sequence"/>
</dbReference>
<keyword evidence="4" id="KW-1185">Reference proteome</keyword>
<protein>
    <submittedName>
        <fullName evidence="3">Uncharacterized protein</fullName>
    </submittedName>
</protein>
<evidence type="ECO:0000313" key="4">
    <source>
        <dbReference type="Proteomes" id="UP000794436"/>
    </source>
</evidence>
<feature type="region of interest" description="Disordered" evidence="1">
    <location>
        <begin position="21"/>
        <end position="87"/>
    </location>
</feature>
<feature type="chain" id="PRO_5035441213" evidence="2">
    <location>
        <begin position="19"/>
        <end position="87"/>
    </location>
</feature>
<sequence length="87" mass="9242">MLKRVLLIAAVVCATVSASPFKQDPYTRSDGTVIDNSNPDAVKEPASTGERSIYTPLSNSGPMAGVGRPPQQGRALKGIRSRKEPTM</sequence>
<evidence type="ECO:0000256" key="1">
    <source>
        <dbReference type="SAM" id="MobiDB-lite"/>
    </source>
</evidence>
<feature type="signal peptide" evidence="2">
    <location>
        <begin position="1"/>
        <end position="18"/>
    </location>
</feature>
<gene>
    <name evidence="3" type="ORF">Poli38472_014727</name>
</gene>
<comment type="caution">
    <text evidence="3">The sequence shown here is derived from an EMBL/GenBank/DDBJ whole genome shotgun (WGS) entry which is preliminary data.</text>
</comment>
<keyword evidence="2" id="KW-0732">Signal</keyword>
<accession>A0A8K1C1Y5</accession>
<dbReference type="EMBL" id="SPLM01000151">
    <property type="protein sequence ID" value="TMW54956.1"/>
    <property type="molecule type" value="Genomic_DNA"/>
</dbReference>
<proteinExistence type="predicted"/>
<reference evidence="3" key="1">
    <citation type="submission" date="2019-03" db="EMBL/GenBank/DDBJ databases">
        <title>Long read genome sequence of the mycoparasitic Pythium oligandrum ATCC 38472 isolated from sugarbeet rhizosphere.</title>
        <authorList>
            <person name="Gaulin E."/>
        </authorList>
    </citation>
    <scope>NUCLEOTIDE SEQUENCE</scope>
    <source>
        <strain evidence="3">ATCC 38472_TT</strain>
    </source>
</reference>
<name>A0A8K1C1Y5_PYTOL</name>
<organism evidence="3 4">
    <name type="scientific">Pythium oligandrum</name>
    <name type="common">Mycoparasitic fungus</name>
    <dbReference type="NCBI Taxonomy" id="41045"/>
    <lineage>
        <taxon>Eukaryota</taxon>
        <taxon>Sar</taxon>
        <taxon>Stramenopiles</taxon>
        <taxon>Oomycota</taxon>
        <taxon>Peronosporomycetes</taxon>
        <taxon>Pythiales</taxon>
        <taxon>Pythiaceae</taxon>
        <taxon>Pythium</taxon>
    </lineage>
</organism>